<evidence type="ECO:0000313" key="2">
    <source>
        <dbReference type="Proteomes" id="UP000197468"/>
    </source>
</evidence>
<accession>A0A246JEB3</accession>
<dbReference type="EMBL" id="NIOF01000004">
    <property type="protein sequence ID" value="OWQ90924.1"/>
    <property type="molecule type" value="Genomic_DNA"/>
</dbReference>
<gene>
    <name evidence="1" type="ORF">CDN99_12255</name>
</gene>
<comment type="caution">
    <text evidence="1">The sequence shown here is derived from an EMBL/GenBank/DDBJ whole genome shotgun (WGS) entry which is preliminary data.</text>
</comment>
<protein>
    <recommendedName>
        <fullName evidence="3">DUF3052 domain-containing protein</fullName>
    </recommendedName>
</protein>
<dbReference type="OrthoDB" id="9800461at2"/>
<reference evidence="1 2" key="1">
    <citation type="journal article" date="2008" name="Int. J. Syst. Evol. Microbiol.">
        <title>Description of Roseateles aquatilis sp. nov. and Roseateles terrae sp. nov., in the class Betaproteobacteria, and emended description of the genus Roseateles.</title>
        <authorList>
            <person name="Gomila M."/>
            <person name="Bowien B."/>
            <person name="Falsen E."/>
            <person name="Moore E.R."/>
            <person name="Lalucat J."/>
        </authorList>
    </citation>
    <scope>NUCLEOTIDE SEQUENCE [LARGE SCALE GENOMIC DNA]</scope>
    <source>
        <strain evidence="1 2">CCUG 48205</strain>
    </source>
</reference>
<evidence type="ECO:0000313" key="1">
    <source>
        <dbReference type="EMBL" id="OWQ90924.1"/>
    </source>
</evidence>
<name>A0A246JEB3_9BURK</name>
<keyword evidence="2" id="KW-1185">Reference proteome</keyword>
<sequence length="154" mass="16796">MEASTMATAATPAKTTAAGYSGTPLARKLGLRAGHALWVLNAPEDYDAWTAPLPEGVTRAGRPTAKVDIAHVFLVERADLARWLKDLRAQLRDDAALWISWPKKASKVPTTLTEDVIRQECLPLGWVDVKVCAVSDVWSGLKLVVRKELRAKAP</sequence>
<organism evidence="1 2">
    <name type="scientific">Roseateles aquatilis</name>
    <dbReference type="NCBI Taxonomy" id="431061"/>
    <lineage>
        <taxon>Bacteria</taxon>
        <taxon>Pseudomonadati</taxon>
        <taxon>Pseudomonadota</taxon>
        <taxon>Betaproteobacteria</taxon>
        <taxon>Burkholderiales</taxon>
        <taxon>Sphaerotilaceae</taxon>
        <taxon>Roseateles</taxon>
    </lineage>
</organism>
<proteinExistence type="predicted"/>
<dbReference type="AlphaFoldDB" id="A0A246JEB3"/>
<evidence type="ECO:0008006" key="3">
    <source>
        <dbReference type="Google" id="ProtNLM"/>
    </source>
</evidence>
<dbReference type="Proteomes" id="UP000197468">
    <property type="component" value="Unassembled WGS sequence"/>
</dbReference>